<reference evidence="3" key="1">
    <citation type="journal article" date="2019" name="Int. J. Syst. Evol. Microbiol.">
        <title>The Global Catalogue of Microorganisms (GCM) 10K type strain sequencing project: providing services to taxonomists for standard genome sequencing and annotation.</title>
        <authorList>
            <consortium name="The Broad Institute Genomics Platform"/>
            <consortium name="The Broad Institute Genome Sequencing Center for Infectious Disease"/>
            <person name="Wu L."/>
            <person name="Ma J."/>
        </authorList>
    </citation>
    <scope>NUCLEOTIDE SEQUENCE [LARGE SCALE GENOMIC DNA]</scope>
    <source>
        <strain evidence="3">KACC 12602</strain>
    </source>
</reference>
<keyword evidence="3" id="KW-1185">Reference proteome</keyword>
<comment type="caution">
    <text evidence="2">The sequence shown here is derived from an EMBL/GenBank/DDBJ whole genome shotgun (WGS) entry which is preliminary data.</text>
</comment>
<keyword evidence="1" id="KW-0732">Signal</keyword>
<dbReference type="Proteomes" id="UP001596161">
    <property type="component" value="Unassembled WGS sequence"/>
</dbReference>
<evidence type="ECO:0000313" key="2">
    <source>
        <dbReference type="EMBL" id="MFC5270732.1"/>
    </source>
</evidence>
<dbReference type="Pfam" id="PF19841">
    <property type="entry name" value="GldN"/>
    <property type="match status" value="1"/>
</dbReference>
<protein>
    <submittedName>
        <fullName evidence="2">Gliding motility protein GldN</fullName>
    </submittedName>
</protein>
<evidence type="ECO:0000313" key="3">
    <source>
        <dbReference type="Proteomes" id="UP001596161"/>
    </source>
</evidence>
<name>A0ABW0E8L6_9BACT</name>
<gene>
    <name evidence="2" type="primary">gldN</name>
    <name evidence="2" type="ORF">ACFPIB_08940</name>
</gene>
<dbReference type="NCBIfam" id="TIGR03523">
    <property type="entry name" value="GldN"/>
    <property type="match status" value="1"/>
</dbReference>
<sequence>MRNPHALSILAGIFLSFAAYGQTTLSAYNNNPAIRTTTSDKMYQKTIWRTVDLREKQNKPLFASNRQISKVIIEAVRKGELPIYKNDSLTSKLTKEQFLANMTLLSEQEELTPEQIEMGFQQQDEELWPGMEATANNVQGPAEFLPSEMYLLEIKENAVFDKKRSRMYYEIESLSLIVPASLKTNLRQRDFTVGTFKYDDLMKVFRMHKAEARWVNPHNDAEQKNLADALELRLFSSYITKVSNPDNLSLEDLHKGPMQGLWASRQTADKLLEYEYNLWSF</sequence>
<dbReference type="EMBL" id="JBHSKT010000004">
    <property type="protein sequence ID" value="MFC5270732.1"/>
    <property type="molecule type" value="Genomic_DNA"/>
</dbReference>
<dbReference type="InterPro" id="IPR019847">
    <property type="entry name" value="Gliding_motility_assoc_GldN"/>
</dbReference>
<feature type="chain" id="PRO_5046871560" evidence="1">
    <location>
        <begin position="22"/>
        <end position="281"/>
    </location>
</feature>
<dbReference type="RefSeq" id="WP_378017097.1">
    <property type="nucleotide sequence ID" value="NZ_JBHSKT010000004.1"/>
</dbReference>
<proteinExistence type="predicted"/>
<organism evidence="2 3">
    <name type="scientific">Adhaeribacter terreus</name>
    <dbReference type="NCBI Taxonomy" id="529703"/>
    <lineage>
        <taxon>Bacteria</taxon>
        <taxon>Pseudomonadati</taxon>
        <taxon>Bacteroidota</taxon>
        <taxon>Cytophagia</taxon>
        <taxon>Cytophagales</taxon>
        <taxon>Hymenobacteraceae</taxon>
        <taxon>Adhaeribacter</taxon>
    </lineage>
</organism>
<evidence type="ECO:0000256" key="1">
    <source>
        <dbReference type="SAM" id="SignalP"/>
    </source>
</evidence>
<accession>A0ABW0E8L6</accession>
<feature type="signal peptide" evidence="1">
    <location>
        <begin position="1"/>
        <end position="21"/>
    </location>
</feature>